<dbReference type="EMBL" id="JBBWWR010000004">
    <property type="protein sequence ID" value="KAK8967756.1"/>
    <property type="molecule type" value="Genomic_DNA"/>
</dbReference>
<gene>
    <name evidence="7" type="ORF">KSP40_PGU012836</name>
</gene>
<organism evidence="7 8">
    <name type="scientific">Platanthera guangdongensis</name>
    <dbReference type="NCBI Taxonomy" id="2320717"/>
    <lineage>
        <taxon>Eukaryota</taxon>
        <taxon>Viridiplantae</taxon>
        <taxon>Streptophyta</taxon>
        <taxon>Embryophyta</taxon>
        <taxon>Tracheophyta</taxon>
        <taxon>Spermatophyta</taxon>
        <taxon>Magnoliopsida</taxon>
        <taxon>Liliopsida</taxon>
        <taxon>Asparagales</taxon>
        <taxon>Orchidaceae</taxon>
        <taxon>Orchidoideae</taxon>
        <taxon>Orchideae</taxon>
        <taxon>Orchidinae</taxon>
        <taxon>Platanthera</taxon>
    </lineage>
</organism>
<evidence type="ECO:0000313" key="7">
    <source>
        <dbReference type="EMBL" id="KAK8967756.1"/>
    </source>
</evidence>
<dbReference type="Gene3D" id="3.30.40.10">
    <property type="entry name" value="Zinc/RING finger domain, C3HC4 (zinc finger)"/>
    <property type="match status" value="1"/>
</dbReference>
<keyword evidence="3" id="KW-0862">Zinc</keyword>
<evidence type="ECO:0000256" key="4">
    <source>
        <dbReference type="PROSITE-ProRule" id="PRU00175"/>
    </source>
</evidence>
<evidence type="ECO:0000256" key="2">
    <source>
        <dbReference type="ARBA" id="ARBA00022771"/>
    </source>
</evidence>
<dbReference type="PANTHER" id="PTHR42647:SF12">
    <property type="entry name" value="BOI-RELATED E3 UBIQUITIN-PROTEIN LIGASE 2-RELATED"/>
    <property type="match status" value="1"/>
</dbReference>
<keyword evidence="1" id="KW-0479">Metal-binding</keyword>
<protein>
    <recommendedName>
        <fullName evidence="6">RING-type domain-containing protein</fullName>
    </recommendedName>
</protein>
<sequence>MAVEAHHLRRLFSPELVMDREPIKAAENQSMVNFGNTETGVAMPLAMSGMSSFPFYSPGTTPSESGLTVSGRSGRKRERETLSFLDEEISAQFQQQMLDLDLLLSRHRETLRVELAERRLRFSRQLAAAIEDGVRKRMKAKEDEMERLRKLNWALEERIRTLCVENQIWRELAQTNEATANLLRANLEQLLAAQTRIKEEQQQIMGEEAAAATADDAESCCCGGNDDGESVKLLARACRSCGAREATVFLLPCRHLCFCADCDPKSSRCPICNSCKSGSVHVNLS</sequence>
<keyword evidence="2 4" id="KW-0863">Zinc-finger</keyword>
<feature type="domain" description="RING-type" evidence="6">
    <location>
        <begin position="238"/>
        <end position="273"/>
    </location>
</feature>
<feature type="coiled-coil region" evidence="5">
    <location>
        <begin position="131"/>
        <end position="210"/>
    </location>
</feature>
<dbReference type="PANTHER" id="PTHR42647">
    <property type="entry name" value="SBP (S-RIBONUCLEASE BINDING PROTEIN) FAMILY PROTEIN"/>
    <property type="match status" value="1"/>
</dbReference>
<evidence type="ECO:0000256" key="3">
    <source>
        <dbReference type="ARBA" id="ARBA00022833"/>
    </source>
</evidence>
<comment type="caution">
    <text evidence="7">The sequence shown here is derived from an EMBL/GenBank/DDBJ whole genome shotgun (WGS) entry which is preliminary data.</text>
</comment>
<evidence type="ECO:0000256" key="5">
    <source>
        <dbReference type="SAM" id="Coils"/>
    </source>
</evidence>
<evidence type="ECO:0000313" key="8">
    <source>
        <dbReference type="Proteomes" id="UP001412067"/>
    </source>
</evidence>
<dbReference type="PROSITE" id="PS50089">
    <property type="entry name" value="ZF_RING_2"/>
    <property type="match status" value="1"/>
</dbReference>
<proteinExistence type="predicted"/>
<dbReference type="Pfam" id="PF13920">
    <property type="entry name" value="zf-C3HC4_3"/>
    <property type="match status" value="1"/>
</dbReference>
<keyword evidence="5" id="KW-0175">Coiled coil</keyword>
<name>A0ABR2MUH2_9ASPA</name>
<dbReference type="Proteomes" id="UP001412067">
    <property type="component" value="Unassembled WGS sequence"/>
</dbReference>
<evidence type="ECO:0000256" key="1">
    <source>
        <dbReference type="ARBA" id="ARBA00022723"/>
    </source>
</evidence>
<accession>A0ABR2MUH2</accession>
<keyword evidence="8" id="KW-1185">Reference proteome</keyword>
<dbReference type="InterPro" id="IPR001841">
    <property type="entry name" value="Znf_RING"/>
</dbReference>
<evidence type="ECO:0000259" key="6">
    <source>
        <dbReference type="PROSITE" id="PS50089"/>
    </source>
</evidence>
<reference evidence="7 8" key="1">
    <citation type="journal article" date="2022" name="Nat. Plants">
        <title>Genomes of leafy and leafless Platanthera orchids illuminate the evolution of mycoheterotrophy.</title>
        <authorList>
            <person name="Li M.H."/>
            <person name="Liu K.W."/>
            <person name="Li Z."/>
            <person name="Lu H.C."/>
            <person name="Ye Q.L."/>
            <person name="Zhang D."/>
            <person name="Wang J.Y."/>
            <person name="Li Y.F."/>
            <person name="Zhong Z.M."/>
            <person name="Liu X."/>
            <person name="Yu X."/>
            <person name="Liu D.K."/>
            <person name="Tu X.D."/>
            <person name="Liu B."/>
            <person name="Hao Y."/>
            <person name="Liao X.Y."/>
            <person name="Jiang Y.T."/>
            <person name="Sun W.H."/>
            <person name="Chen J."/>
            <person name="Chen Y.Q."/>
            <person name="Ai Y."/>
            <person name="Zhai J.W."/>
            <person name="Wu S.S."/>
            <person name="Zhou Z."/>
            <person name="Hsiao Y.Y."/>
            <person name="Wu W.L."/>
            <person name="Chen Y.Y."/>
            <person name="Lin Y.F."/>
            <person name="Hsu J.L."/>
            <person name="Li C.Y."/>
            <person name="Wang Z.W."/>
            <person name="Zhao X."/>
            <person name="Zhong W.Y."/>
            <person name="Ma X.K."/>
            <person name="Ma L."/>
            <person name="Huang J."/>
            <person name="Chen G.Z."/>
            <person name="Huang M.Z."/>
            <person name="Huang L."/>
            <person name="Peng D.H."/>
            <person name="Luo Y.B."/>
            <person name="Zou S.Q."/>
            <person name="Chen S.P."/>
            <person name="Lan S."/>
            <person name="Tsai W.C."/>
            <person name="Van de Peer Y."/>
            <person name="Liu Z.J."/>
        </authorList>
    </citation>
    <scope>NUCLEOTIDE SEQUENCE [LARGE SCALE GENOMIC DNA]</scope>
    <source>
        <strain evidence="7">Lor288</strain>
    </source>
</reference>
<dbReference type="InterPro" id="IPR013083">
    <property type="entry name" value="Znf_RING/FYVE/PHD"/>
</dbReference>